<sequence length="121" mass="13311">MEPEDPLIGPAVIGSPERPALTNGPEVTMVPQLIFLLVAVAATAAVCGHTASAIARRKKQRTRRHFTVGFLCGFTAGVIVRRNWRDIAHLVGRTISSTPRRLGRQPQRVHRLPLALPPLRR</sequence>
<evidence type="ECO:0008006" key="4">
    <source>
        <dbReference type="Google" id="ProtNLM"/>
    </source>
</evidence>
<keyword evidence="3" id="KW-1185">Reference proteome</keyword>
<gene>
    <name evidence="2" type="ORF">MGALJ_02070</name>
</gene>
<reference evidence="2 3" key="1">
    <citation type="journal article" date="2019" name="Emerg. Microbes Infect.">
        <title>Comprehensive subspecies identification of 175 nontuberculous mycobacteria species based on 7547 genomic profiles.</title>
        <authorList>
            <person name="Matsumoto Y."/>
            <person name="Kinjo T."/>
            <person name="Motooka D."/>
            <person name="Nabeya D."/>
            <person name="Jung N."/>
            <person name="Uechi K."/>
            <person name="Horii T."/>
            <person name="Iida T."/>
            <person name="Fujita J."/>
            <person name="Nakamura S."/>
        </authorList>
    </citation>
    <scope>NUCLEOTIDE SEQUENCE [LARGE SCALE GENOMIC DNA]</scope>
    <source>
        <strain evidence="2 3">JCM 6399</strain>
    </source>
</reference>
<evidence type="ECO:0000313" key="3">
    <source>
        <dbReference type="Proteomes" id="UP000465785"/>
    </source>
</evidence>
<protein>
    <recommendedName>
        <fullName evidence="4">Transmembrane protein</fullName>
    </recommendedName>
</protein>
<dbReference type="AlphaFoldDB" id="A0A9W4AXS6"/>
<dbReference type="EMBL" id="AP022601">
    <property type="protein sequence ID" value="BBY90538.1"/>
    <property type="molecule type" value="Genomic_DNA"/>
</dbReference>
<accession>A0A9W4AXS6</accession>
<proteinExistence type="predicted"/>
<name>A0A9W4AXS6_9MYCO</name>
<keyword evidence="1" id="KW-0472">Membrane</keyword>
<keyword evidence="1" id="KW-0812">Transmembrane</keyword>
<organism evidence="2 3">
    <name type="scientific">Mycobacterium gallinarum</name>
    <dbReference type="NCBI Taxonomy" id="39689"/>
    <lineage>
        <taxon>Bacteria</taxon>
        <taxon>Bacillati</taxon>
        <taxon>Actinomycetota</taxon>
        <taxon>Actinomycetes</taxon>
        <taxon>Mycobacteriales</taxon>
        <taxon>Mycobacteriaceae</taxon>
        <taxon>Mycobacterium</taxon>
    </lineage>
</organism>
<dbReference type="KEGG" id="mgau:MGALJ_02070"/>
<keyword evidence="1" id="KW-1133">Transmembrane helix</keyword>
<dbReference type="Proteomes" id="UP000465785">
    <property type="component" value="Chromosome"/>
</dbReference>
<evidence type="ECO:0000256" key="1">
    <source>
        <dbReference type="SAM" id="Phobius"/>
    </source>
</evidence>
<feature type="transmembrane region" description="Helical" evidence="1">
    <location>
        <begin position="33"/>
        <end position="55"/>
    </location>
</feature>
<evidence type="ECO:0000313" key="2">
    <source>
        <dbReference type="EMBL" id="BBY90538.1"/>
    </source>
</evidence>